<evidence type="ECO:0000256" key="4">
    <source>
        <dbReference type="ARBA" id="ARBA00022801"/>
    </source>
</evidence>
<dbReference type="PATRIC" id="fig|435591.13.peg.3893"/>
<dbReference type="InterPro" id="IPR004634">
    <property type="entry name" value="Pept_S49_pIV"/>
</dbReference>
<evidence type="ECO:0000313" key="11">
    <source>
        <dbReference type="Proteomes" id="UP000000566"/>
    </source>
</evidence>
<proteinExistence type="inferred from homology"/>
<dbReference type="HOGENOM" id="CLU_008856_1_1_10"/>
<dbReference type="InterPro" id="IPR004635">
    <property type="entry name" value="Pept_S49_SppA"/>
</dbReference>
<dbReference type="STRING" id="435591.BDI_3943"/>
<dbReference type="InterPro" id="IPR047272">
    <property type="entry name" value="S49_SppA_C"/>
</dbReference>
<accession>A6LIV8</accession>
<dbReference type="CDD" id="cd07023">
    <property type="entry name" value="S49_Sppa_N_C"/>
    <property type="match status" value="1"/>
</dbReference>
<comment type="subcellular location">
    <subcellularLocation>
        <location evidence="1">Membrane</location>
    </subcellularLocation>
</comment>
<dbReference type="GO" id="GO:0008236">
    <property type="term" value="F:serine-type peptidase activity"/>
    <property type="evidence" value="ECO:0007669"/>
    <property type="project" value="UniProtKB-KW"/>
</dbReference>
<dbReference type="SUPFAM" id="SSF52096">
    <property type="entry name" value="ClpP/crotonase"/>
    <property type="match status" value="2"/>
</dbReference>
<evidence type="ECO:0000256" key="1">
    <source>
        <dbReference type="ARBA" id="ARBA00004370"/>
    </source>
</evidence>
<dbReference type="GO" id="GO:0016020">
    <property type="term" value="C:membrane"/>
    <property type="evidence" value="ECO:0007669"/>
    <property type="project" value="UniProtKB-SubCell"/>
</dbReference>
<dbReference type="PIRSF" id="PIRSF001217">
    <property type="entry name" value="Protease_4_SppA"/>
    <property type="match status" value="1"/>
</dbReference>
<keyword evidence="4" id="KW-0378">Hydrolase</keyword>
<keyword evidence="8" id="KW-0812">Transmembrane</keyword>
<protein>
    <submittedName>
        <fullName evidence="10">Protease IV</fullName>
    </submittedName>
</protein>
<evidence type="ECO:0000256" key="5">
    <source>
        <dbReference type="ARBA" id="ARBA00022825"/>
    </source>
</evidence>
<reference evidence="10 11" key="1">
    <citation type="journal article" date="2007" name="PLoS Biol.">
        <title>Evolution of symbiotic bacteria in the distal human intestine.</title>
        <authorList>
            <person name="Xu J."/>
            <person name="Mahowald M.A."/>
            <person name="Ley R.E."/>
            <person name="Lozupone C.A."/>
            <person name="Hamady M."/>
            <person name="Martens E.C."/>
            <person name="Henrissat B."/>
            <person name="Coutinho P.M."/>
            <person name="Minx P."/>
            <person name="Latreille P."/>
            <person name="Cordum H."/>
            <person name="Van Brunt A."/>
            <person name="Kim K."/>
            <person name="Fulton R.S."/>
            <person name="Fulton L.A."/>
            <person name="Clifton S.W."/>
            <person name="Wilson R.K."/>
            <person name="Knight R.D."/>
            <person name="Gordon J.I."/>
        </authorList>
    </citation>
    <scope>NUCLEOTIDE SEQUENCE [LARGE SCALE GENOMIC DNA]</scope>
    <source>
        <strain evidence="11">ATCC 8503 / DSM 20701 / CIP 104284 / JCM 5825 / NCTC 11152</strain>
    </source>
</reference>
<evidence type="ECO:0000256" key="6">
    <source>
        <dbReference type="ARBA" id="ARBA00023136"/>
    </source>
</evidence>
<feature type="transmembrane region" description="Helical" evidence="8">
    <location>
        <begin position="12"/>
        <end position="35"/>
    </location>
</feature>
<feature type="active site" description="Proton donor/acceptor" evidence="7">
    <location>
        <position position="192"/>
    </location>
</feature>
<evidence type="ECO:0000259" key="9">
    <source>
        <dbReference type="Pfam" id="PF01343"/>
    </source>
</evidence>
<dbReference type="Pfam" id="PF01343">
    <property type="entry name" value="Peptidase_S49"/>
    <property type="match status" value="2"/>
</dbReference>
<dbReference type="Gene3D" id="3.90.226.10">
    <property type="entry name" value="2-enoyl-CoA Hydratase, Chain A, domain 1"/>
    <property type="match status" value="4"/>
</dbReference>
<keyword evidence="5" id="KW-0720">Serine protease</keyword>
<gene>
    <name evidence="10" type="ordered locus">BDI_3943</name>
</gene>
<keyword evidence="11" id="KW-1185">Reference proteome</keyword>
<dbReference type="CDD" id="cd07018">
    <property type="entry name" value="S49_SppA_67K_type"/>
    <property type="match status" value="1"/>
</dbReference>
<evidence type="ECO:0000256" key="3">
    <source>
        <dbReference type="ARBA" id="ARBA00022670"/>
    </source>
</evidence>
<sequence>MKQFFKMMFASTLGVMLAMGIILTVLISMTIGYIATVGSTPDYTPKSNTVFKIKLDGTLADNPAENPFSALMGDKENMLSLKDLLETIRIAKQNDKIAGIYIESGLLSSGSASLEAIRRSLIDFKESGKFVVAYADNFTQGNYFLCSVADKVFLNPQGILELTGLASQTLFYKGLMDKVGIEMQIFKVGTYKGAVEPFMLDKLSEANREQIQSYISTIWDNIAEGIAESRGISVNDINHYANEGLFFADPVKTVECGFIDELKYKPEVEAYVKELAGQNGEKLRSANLAQMKTLKASPSKNAPEIAVLYAEGEIKAQTPGNFYDIEQSITEKMADELIKLKNNDDVKAVVFRVNSPGGSAYISEQIWRQVVELKKVKPVVVSMGNVAASGGYYISCAANKIIAEPNTLTGSIGIFGMFPNASGLFGKLALTTDIVKTNTFSDLGDLSRPMTESEKALIQGYVERGYQTFLSRCAEGRGMTTEAVNAIGQGRVWTGEQAKERGLVDELGGIELAISTAAGLADLDQYSVTTVSGSKNFLDEFLESQLGEVKLSIVKNVLGNEFEYFKTLNNIKTNCGIQARMPYDMKPL</sequence>
<feature type="active site" description="Nucleophile" evidence="7">
    <location>
        <position position="389"/>
    </location>
</feature>
<organism evidence="10 11">
    <name type="scientific">Parabacteroides distasonis (strain ATCC 8503 / DSM 20701 / CIP 104284 / JCM 5825 / NCTC 11152)</name>
    <dbReference type="NCBI Taxonomy" id="435591"/>
    <lineage>
        <taxon>Bacteria</taxon>
        <taxon>Pseudomonadati</taxon>
        <taxon>Bacteroidota</taxon>
        <taxon>Bacteroidia</taxon>
        <taxon>Bacteroidales</taxon>
        <taxon>Tannerellaceae</taxon>
        <taxon>Parabacteroides</taxon>
    </lineage>
</organism>
<evidence type="ECO:0000256" key="2">
    <source>
        <dbReference type="ARBA" id="ARBA00008683"/>
    </source>
</evidence>
<evidence type="ECO:0000313" key="10">
    <source>
        <dbReference type="EMBL" id="ABR45622.1"/>
    </source>
</evidence>
<dbReference type="eggNOG" id="COG0616">
    <property type="taxonomic scope" value="Bacteria"/>
</dbReference>
<dbReference type="Proteomes" id="UP000000566">
    <property type="component" value="Chromosome"/>
</dbReference>
<dbReference type="EMBL" id="CP000140">
    <property type="protein sequence ID" value="ABR45622.1"/>
    <property type="molecule type" value="Genomic_DNA"/>
</dbReference>
<feature type="domain" description="Peptidase S49" evidence="9">
    <location>
        <begin position="373"/>
        <end position="523"/>
    </location>
</feature>
<dbReference type="InterPro" id="IPR002142">
    <property type="entry name" value="Peptidase_S49"/>
</dbReference>
<dbReference type="AlphaFoldDB" id="A6LIV8"/>
<comment type="similarity">
    <text evidence="2">Belongs to the peptidase S49 family.</text>
</comment>
<dbReference type="KEGG" id="pdi:BDI_3943"/>
<keyword evidence="6 8" id="KW-0472">Membrane</keyword>
<dbReference type="InterPro" id="IPR047217">
    <property type="entry name" value="S49_SppA_67K_type_N"/>
</dbReference>
<keyword evidence="3 10" id="KW-0645">Protease</keyword>
<dbReference type="PANTHER" id="PTHR33209:SF1">
    <property type="entry name" value="PEPTIDASE S49 DOMAIN-CONTAINING PROTEIN"/>
    <property type="match status" value="1"/>
</dbReference>
<dbReference type="GO" id="GO:0006465">
    <property type="term" value="P:signal peptide processing"/>
    <property type="evidence" value="ECO:0007669"/>
    <property type="project" value="InterPro"/>
</dbReference>
<dbReference type="InterPro" id="IPR029045">
    <property type="entry name" value="ClpP/crotonase-like_dom_sf"/>
</dbReference>
<dbReference type="NCBIfam" id="TIGR00705">
    <property type="entry name" value="SppA_67K"/>
    <property type="match status" value="1"/>
</dbReference>
<dbReference type="NCBIfam" id="TIGR00706">
    <property type="entry name" value="SppA_dom"/>
    <property type="match status" value="1"/>
</dbReference>
<evidence type="ECO:0000256" key="8">
    <source>
        <dbReference type="SAM" id="Phobius"/>
    </source>
</evidence>
<dbReference type="PaxDb" id="435591-BDI_3943"/>
<feature type="domain" description="Peptidase S49" evidence="9">
    <location>
        <begin position="124"/>
        <end position="277"/>
    </location>
</feature>
<dbReference type="PANTHER" id="PTHR33209">
    <property type="entry name" value="PROTEASE 4"/>
    <property type="match status" value="1"/>
</dbReference>
<keyword evidence="8" id="KW-1133">Transmembrane helix</keyword>
<name>A6LIV8_PARD8</name>
<evidence type="ECO:0000256" key="7">
    <source>
        <dbReference type="PIRSR" id="PIRSR001217-1"/>
    </source>
</evidence>